<protein>
    <submittedName>
        <fullName evidence="2">IQ motif, EF-hand binding site-containing protein</fullName>
    </submittedName>
</protein>
<keyword evidence="3" id="KW-1185">Reference proteome</keyword>
<feature type="region of interest" description="Disordered" evidence="1">
    <location>
        <begin position="153"/>
        <end position="207"/>
    </location>
</feature>
<dbReference type="AlphaFoldDB" id="A0A2U1PHD5"/>
<dbReference type="Proteomes" id="UP000245207">
    <property type="component" value="Unassembled WGS sequence"/>
</dbReference>
<evidence type="ECO:0000256" key="1">
    <source>
        <dbReference type="SAM" id="MobiDB-lite"/>
    </source>
</evidence>
<organism evidence="2 3">
    <name type="scientific">Artemisia annua</name>
    <name type="common">Sweet wormwood</name>
    <dbReference type="NCBI Taxonomy" id="35608"/>
    <lineage>
        <taxon>Eukaryota</taxon>
        <taxon>Viridiplantae</taxon>
        <taxon>Streptophyta</taxon>
        <taxon>Embryophyta</taxon>
        <taxon>Tracheophyta</taxon>
        <taxon>Spermatophyta</taxon>
        <taxon>Magnoliopsida</taxon>
        <taxon>eudicotyledons</taxon>
        <taxon>Gunneridae</taxon>
        <taxon>Pentapetalae</taxon>
        <taxon>asterids</taxon>
        <taxon>campanulids</taxon>
        <taxon>Asterales</taxon>
        <taxon>Asteraceae</taxon>
        <taxon>Asteroideae</taxon>
        <taxon>Anthemideae</taxon>
        <taxon>Artemisiinae</taxon>
        <taxon>Artemisia</taxon>
    </lineage>
</organism>
<dbReference type="OrthoDB" id="1100735at2759"/>
<sequence>MAKGQQGKIRVYGDERLGMYGGNDQMIRDGKRSVSRELIRFMELIDEISMENELISIRKVKFGKTGNKSVILQRESRIRGSGSRVHDDDLRNLAENLKSRIVKLNGVEKRREVGGLMKSQRVVKSQPKVKKNVSFDEDGNIYRLIERKRGAVLSDGSDSSNADDEVVEEIGVSKENGVEEEEEDSSEMSENEMDPRKNLGTRTYQASKTNQPEFFLMRYISLLHDAKDL</sequence>
<comment type="caution">
    <text evidence="2">The sequence shown here is derived from an EMBL/GenBank/DDBJ whole genome shotgun (WGS) entry which is preliminary data.</text>
</comment>
<reference evidence="2 3" key="1">
    <citation type="journal article" date="2018" name="Mol. Plant">
        <title>The genome of Artemisia annua provides insight into the evolution of Asteraceae family and artemisinin biosynthesis.</title>
        <authorList>
            <person name="Shen Q."/>
            <person name="Zhang L."/>
            <person name="Liao Z."/>
            <person name="Wang S."/>
            <person name="Yan T."/>
            <person name="Shi P."/>
            <person name="Liu M."/>
            <person name="Fu X."/>
            <person name="Pan Q."/>
            <person name="Wang Y."/>
            <person name="Lv Z."/>
            <person name="Lu X."/>
            <person name="Zhang F."/>
            <person name="Jiang W."/>
            <person name="Ma Y."/>
            <person name="Chen M."/>
            <person name="Hao X."/>
            <person name="Li L."/>
            <person name="Tang Y."/>
            <person name="Lv G."/>
            <person name="Zhou Y."/>
            <person name="Sun X."/>
            <person name="Brodelius P.E."/>
            <person name="Rose J.K.C."/>
            <person name="Tang K."/>
        </authorList>
    </citation>
    <scope>NUCLEOTIDE SEQUENCE [LARGE SCALE GENOMIC DNA]</scope>
    <source>
        <strain evidence="3">cv. Huhao1</strain>
        <tissue evidence="2">Leaf</tissue>
    </source>
</reference>
<dbReference type="STRING" id="35608.A0A2U1PHD5"/>
<gene>
    <name evidence="2" type="ORF">CTI12_AA151540</name>
</gene>
<name>A0A2U1PHD5_ARTAN</name>
<evidence type="ECO:0000313" key="3">
    <source>
        <dbReference type="Proteomes" id="UP000245207"/>
    </source>
</evidence>
<accession>A0A2U1PHD5</accession>
<evidence type="ECO:0000313" key="2">
    <source>
        <dbReference type="EMBL" id="PWA85181.1"/>
    </source>
</evidence>
<feature type="compositionally biased region" description="Acidic residues" evidence="1">
    <location>
        <begin position="178"/>
        <end position="192"/>
    </location>
</feature>
<proteinExistence type="predicted"/>
<dbReference type="EMBL" id="PKPP01001150">
    <property type="protein sequence ID" value="PWA85181.1"/>
    <property type="molecule type" value="Genomic_DNA"/>
</dbReference>